<keyword evidence="9" id="KW-1185">Reference proteome</keyword>
<keyword evidence="3" id="KW-0547">Nucleotide-binding</keyword>
<evidence type="ECO:0000256" key="3">
    <source>
        <dbReference type="ARBA" id="ARBA00022741"/>
    </source>
</evidence>
<dbReference type="InterPro" id="IPR013822">
    <property type="entry name" value="Signal_recog_particl_SRP54_hlx"/>
</dbReference>
<evidence type="ECO:0000256" key="4">
    <source>
        <dbReference type="ARBA" id="ARBA00023134"/>
    </source>
</evidence>
<dbReference type="InterPro" id="IPR000897">
    <property type="entry name" value="SRP54_GTPase_dom"/>
</dbReference>
<comment type="caution">
    <text evidence="8">The sequence shown here is derived from an EMBL/GenBank/DDBJ whole genome shotgun (WGS) entry which is preliminary data.</text>
</comment>
<feature type="domain" description="SRP54-type proteins GTP-binding" evidence="7">
    <location>
        <begin position="304"/>
        <end position="317"/>
    </location>
</feature>
<sequence length="333" mass="34731">MLVAAAATGTSGPGLLQKLGRVLKEKAAGDFQRVFKGTEKTRAKLGVVDELFAYWTLEESEDTLEALEDALISADFGPKTALKVADAVRGRIRAGELKSAAQVKGALKSALVDVLTVPGGDLALPDARPGVVLVVGVNGGGKTTTIGKLAHKLRGEGASVLLAAGDTFRAAAAEQLAGWAERAGATIATASSARQRPDALMYSALERAMKEGTDVLICDTSGRLHTNDNLMQELSKCKRALGKRLPGAPHEVLLVLDGTTGLNMLNQAREFHEVVGLTGLVLTKLDGSARGGAIASVADELRLPVKFVGVGETVADLQPFSARNFVDALFPDV</sequence>
<keyword evidence="5" id="KW-0472">Membrane</keyword>
<evidence type="ECO:0000256" key="5">
    <source>
        <dbReference type="ARBA" id="ARBA00023136"/>
    </source>
</evidence>
<organism evidence="8 9">
    <name type="scientific">Elliptochloris bilobata</name>
    <dbReference type="NCBI Taxonomy" id="381761"/>
    <lineage>
        <taxon>Eukaryota</taxon>
        <taxon>Viridiplantae</taxon>
        <taxon>Chlorophyta</taxon>
        <taxon>core chlorophytes</taxon>
        <taxon>Trebouxiophyceae</taxon>
        <taxon>Trebouxiophyceae incertae sedis</taxon>
        <taxon>Elliptochloris clade</taxon>
        <taxon>Elliptochloris</taxon>
    </lineage>
</organism>
<dbReference type="PANTHER" id="PTHR43134">
    <property type="entry name" value="SIGNAL RECOGNITION PARTICLE RECEPTOR SUBUNIT ALPHA"/>
    <property type="match status" value="1"/>
</dbReference>
<dbReference type="FunFam" id="3.40.50.300:FF:000053">
    <property type="entry name" value="Signal recognition particle receptor FtsY"/>
    <property type="match status" value="1"/>
</dbReference>
<dbReference type="HAMAP" id="MF_00920">
    <property type="entry name" value="FtsY"/>
    <property type="match status" value="1"/>
</dbReference>
<dbReference type="GO" id="GO:0006614">
    <property type="term" value="P:SRP-dependent cotranslational protein targeting to membrane"/>
    <property type="evidence" value="ECO:0007669"/>
    <property type="project" value="InterPro"/>
</dbReference>
<dbReference type="InterPro" id="IPR042101">
    <property type="entry name" value="SRP54_N_sf"/>
</dbReference>
<accession>A0AAW1QK05</accession>
<dbReference type="GO" id="GO:0005047">
    <property type="term" value="F:signal recognition particle binding"/>
    <property type="evidence" value="ECO:0007669"/>
    <property type="project" value="TreeGrafter"/>
</dbReference>
<dbReference type="GO" id="GO:0005737">
    <property type="term" value="C:cytoplasm"/>
    <property type="evidence" value="ECO:0007669"/>
    <property type="project" value="UniProtKB-ARBA"/>
</dbReference>
<dbReference type="AlphaFoldDB" id="A0AAW1QK05"/>
<dbReference type="Pfam" id="PF00448">
    <property type="entry name" value="SRP54"/>
    <property type="match status" value="1"/>
</dbReference>
<dbReference type="GO" id="GO:0005525">
    <property type="term" value="F:GTP binding"/>
    <property type="evidence" value="ECO:0007669"/>
    <property type="project" value="UniProtKB-KW"/>
</dbReference>
<dbReference type="Pfam" id="PF02881">
    <property type="entry name" value="SRP54_N"/>
    <property type="match status" value="1"/>
</dbReference>
<evidence type="ECO:0000259" key="7">
    <source>
        <dbReference type="PROSITE" id="PS00300"/>
    </source>
</evidence>
<evidence type="ECO:0000256" key="1">
    <source>
        <dbReference type="ARBA" id="ARBA00004170"/>
    </source>
</evidence>
<keyword evidence="6" id="KW-0675">Receptor</keyword>
<dbReference type="InterPro" id="IPR027417">
    <property type="entry name" value="P-loop_NTPase"/>
</dbReference>
<dbReference type="SUPFAM" id="SSF52540">
    <property type="entry name" value="P-loop containing nucleoside triphosphate hydrolases"/>
    <property type="match status" value="1"/>
</dbReference>
<proteinExistence type="inferred from homology"/>
<evidence type="ECO:0000256" key="6">
    <source>
        <dbReference type="ARBA" id="ARBA00023170"/>
    </source>
</evidence>
<dbReference type="SUPFAM" id="SSF47364">
    <property type="entry name" value="Domain of the SRP/SRP receptor G-proteins"/>
    <property type="match status" value="1"/>
</dbReference>
<comment type="subcellular location">
    <subcellularLocation>
        <location evidence="1">Membrane</location>
        <topology evidence="1">Peripheral membrane protein</topology>
    </subcellularLocation>
</comment>
<dbReference type="GO" id="GO:0003924">
    <property type="term" value="F:GTPase activity"/>
    <property type="evidence" value="ECO:0007669"/>
    <property type="project" value="TreeGrafter"/>
</dbReference>
<dbReference type="InterPro" id="IPR036225">
    <property type="entry name" value="SRP/SRP_N"/>
</dbReference>
<dbReference type="PROSITE" id="PS00300">
    <property type="entry name" value="SRP54"/>
    <property type="match status" value="1"/>
</dbReference>
<comment type="similarity">
    <text evidence="2">Belongs to the GTP-binding SRP family.</text>
</comment>
<gene>
    <name evidence="8" type="ORF">WJX81_005495</name>
</gene>
<evidence type="ECO:0000313" key="9">
    <source>
        <dbReference type="Proteomes" id="UP001445335"/>
    </source>
</evidence>
<dbReference type="Gene3D" id="1.20.120.140">
    <property type="entry name" value="Signal recognition particle SRP54, nucleotide-binding domain"/>
    <property type="match status" value="1"/>
</dbReference>
<dbReference type="SMART" id="SM00962">
    <property type="entry name" value="SRP54"/>
    <property type="match status" value="1"/>
</dbReference>
<dbReference type="Proteomes" id="UP001445335">
    <property type="component" value="Unassembled WGS sequence"/>
</dbReference>
<dbReference type="InterPro" id="IPR004390">
    <property type="entry name" value="SR_rcpt_FtsY"/>
</dbReference>
<dbReference type="EMBL" id="JALJOU010000097">
    <property type="protein sequence ID" value="KAK9821763.1"/>
    <property type="molecule type" value="Genomic_DNA"/>
</dbReference>
<evidence type="ECO:0000256" key="2">
    <source>
        <dbReference type="ARBA" id="ARBA00008531"/>
    </source>
</evidence>
<dbReference type="SMART" id="SM00963">
    <property type="entry name" value="SRP54_N"/>
    <property type="match status" value="1"/>
</dbReference>
<evidence type="ECO:0000313" key="8">
    <source>
        <dbReference type="EMBL" id="KAK9821763.1"/>
    </source>
</evidence>
<dbReference type="GO" id="GO:0016020">
    <property type="term" value="C:membrane"/>
    <property type="evidence" value="ECO:0007669"/>
    <property type="project" value="UniProtKB-SubCell"/>
</dbReference>
<dbReference type="InterPro" id="IPR003593">
    <property type="entry name" value="AAA+_ATPase"/>
</dbReference>
<dbReference type="PANTHER" id="PTHR43134:SF7">
    <property type="entry name" value="CELL DIVISION PROTEIN FTSY HOMOLOG, CHLOROPLASTIC"/>
    <property type="match status" value="1"/>
</dbReference>
<dbReference type="NCBIfam" id="TIGR00064">
    <property type="entry name" value="ftsY"/>
    <property type="match status" value="1"/>
</dbReference>
<reference evidence="8 9" key="1">
    <citation type="journal article" date="2024" name="Nat. Commun.">
        <title>Phylogenomics reveals the evolutionary origins of lichenization in chlorophyte algae.</title>
        <authorList>
            <person name="Puginier C."/>
            <person name="Libourel C."/>
            <person name="Otte J."/>
            <person name="Skaloud P."/>
            <person name="Haon M."/>
            <person name="Grisel S."/>
            <person name="Petersen M."/>
            <person name="Berrin J.G."/>
            <person name="Delaux P.M."/>
            <person name="Dal Grande F."/>
            <person name="Keller J."/>
        </authorList>
    </citation>
    <scope>NUCLEOTIDE SEQUENCE [LARGE SCALE GENOMIC DNA]</scope>
    <source>
        <strain evidence="8 9">SAG 245.80</strain>
    </source>
</reference>
<dbReference type="Gene3D" id="3.40.50.300">
    <property type="entry name" value="P-loop containing nucleotide triphosphate hydrolases"/>
    <property type="match status" value="1"/>
</dbReference>
<protein>
    <recommendedName>
        <fullName evidence="7">SRP54-type proteins GTP-binding domain-containing protein</fullName>
    </recommendedName>
</protein>
<dbReference type="SMART" id="SM00382">
    <property type="entry name" value="AAA"/>
    <property type="match status" value="1"/>
</dbReference>
<name>A0AAW1QK05_9CHLO</name>
<keyword evidence="4" id="KW-0342">GTP-binding</keyword>